<keyword evidence="3" id="KW-1185">Reference proteome</keyword>
<dbReference type="PANTHER" id="PTHR46637:SF1">
    <property type="entry name" value="BLL5188 PROTEIN"/>
    <property type="match status" value="1"/>
</dbReference>
<gene>
    <name evidence="2" type="ORF">ACFP3J_09275</name>
</gene>
<accession>A0ABW0WFZ1</accession>
<dbReference type="Pfam" id="PF13340">
    <property type="entry name" value="DUF4096"/>
    <property type="match status" value="1"/>
</dbReference>
<feature type="domain" description="Insertion element IS402-like" evidence="1">
    <location>
        <begin position="15"/>
        <end position="90"/>
    </location>
</feature>
<comment type="caution">
    <text evidence="2">The sequence shown here is derived from an EMBL/GenBank/DDBJ whole genome shotgun (WGS) entry which is preliminary data.</text>
</comment>
<dbReference type="RefSeq" id="WP_382466709.1">
    <property type="nucleotide sequence ID" value="NZ_JBHSOE010000011.1"/>
</dbReference>
<name>A0ABW0WFZ1_STRNO</name>
<protein>
    <submittedName>
        <fullName evidence="2">Transposase</fullName>
    </submittedName>
</protein>
<dbReference type="PANTHER" id="PTHR46637">
    <property type="entry name" value="TIS1421-TRANSPOSASE PROTEIN A"/>
    <property type="match status" value="1"/>
</dbReference>
<reference evidence="3" key="1">
    <citation type="journal article" date="2019" name="Int. J. Syst. Evol. Microbiol.">
        <title>The Global Catalogue of Microorganisms (GCM) 10K type strain sequencing project: providing services to taxonomists for standard genome sequencing and annotation.</title>
        <authorList>
            <consortium name="The Broad Institute Genomics Platform"/>
            <consortium name="The Broad Institute Genome Sequencing Center for Infectious Disease"/>
            <person name="Wu L."/>
            <person name="Ma J."/>
        </authorList>
    </citation>
    <scope>NUCLEOTIDE SEQUENCE [LARGE SCALE GENOMIC DNA]</scope>
    <source>
        <strain evidence="3">KCTC 5701</strain>
    </source>
</reference>
<organism evidence="2 3">
    <name type="scientific">Streptomyces nogalater</name>
    <dbReference type="NCBI Taxonomy" id="38314"/>
    <lineage>
        <taxon>Bacteria</taxon>
        <taxon>Bacillati</taxon>
        <taxon>Actinomycetota</taxon>
        <taxon>Actinomycetes</taxon>
        <taxon>Kitasatosporales</taxon>
        <taxon>Streptomycetaceae</taxon>
        <taxon>Streptomyces</taxon>
    </lineage>
</organism>
<dbReference type="EMBL" id="JBHSOE010000011">
    <property type="protein sequence ID" value="MFC5655684.1"/>
    <property type="molecule type" value="Genomic_DNA"/>
</dbReference>
<dbReference type="InterPro" id="IPR052909">
    <property type="entry name" value="Transposase_6_like"/>
</dbReference>
<sequence length="117" mass="13191">MMSSMGERLSQRLVPDHLWEMVASLLPEFRPRRQGGGRGPLDNRSVFTAVVYVLSSESAWRRLPSSFAVSPATAHRRFVAWCEAGLWERMRQAVLEGEGADDEKRWAVSIAEAAMSR</sequence>
<dbReference type="InterPro" id="IPR025161">
    <property type="entry name" value="IS402-like_dom"/>
</dbReference>
<evidence type="ECO:0000313" key="2">
    <source>
        <dbReference type="EMBL" id="MFC5655684.1"/>
    </source>
</evidence>
<dbReference type="Proteomes" id="UP001596065">
    <property type="component" value="Unassembled WGS sequence"/>
</dbReference>
<evidence type="ECO:0000259" key="1">
    <source>
        <dbReference type="Pfam" id="PF13340"/>
    </source>
</evidence>
<evidence type="ECO:0000313" key="3">
    <source>
        <dbReference type="Proteomes" id="UP001596065"/>
    </source>
</evidence>
<proteinExistence type="predicted"/>